<evidence type="ECO:0000256" key="2">
    <source>
        <dbReference type="SAM" id="MobiDB-lite"/>
    </source>
</evidence>
<dbReference type="AlphaFoldDB" id="A0A0D3KPQ2"/>
<evidence type="ECO:0000313" key="4">
    <source>
        <dbReference type="EnsemblProtists" id="EOD37737"/>
    </source>
</evidence>
<dbReference type="HOGENOM" id="CLU_367032_0_0_1"/>
<dbReference type="GeneID" id="17283008"/>
<feature type="compositionally biased region" description="Low complexity" evidence="2">
    <location>
        <begin position="747"/>
        <end position="760"/>
    </location>
</feature>
<feature type="region of interest" description="Disordered" evidence="2">
    <location>
        <begin position="573"/>
        <end position="659"/>
    </location>
</feature>
<dbReference type="Proteomes" id="UP000013827">
    <property type="component" value="Unassembled WGS sequence"/>
</dbReference>
<reference evidence="5" key="1">
    <citation type="journal article" date="2013" name="Nature">
        <title>Pan genome of the phytoplankton Emiliania underpins its global distribution.</title>
        <authorList>
            <person name="Read B.A."/>
            <person name="Kegel J."/>
            <person name="Klute M.J."/>
            <person name="Kuo A."/>
            <person name="Lefebvre S.C."/>
            <person name="Maumus F."/>
            <person name="Mayer C."/>
            <person name="Miller J."/>
            <person name="Monier A."/>
            <person name="Salamov A."/>
            <person name="Young J."/>
            <person name="Aguilar M."/>
            <person name="Claverie J.M."/>
            <person name="Frickenhaus S."/>
            <person name="Gonzalez K."/>
            <person name="Herman E.K."/>
            <person name="Lin Y.C."/>
            <person name="Napier J."/>
            <person name="Ogata H."/>
            <person name="Sarno A.F."/>
            <person name="Shmutz J."/>
            <person name="Schroeder D."/>
            <person name="de Vargas C."/>
            <person name="Verret F."/>
            <person name="von Dassow P."/>
            <person name="Valentin K."/>
            <person name="Van de Peer Y."/>
            <person name="Wheeler G."/>
            <person name="Dacks J.B."/>
            <person name="Delwiche C.F."/>
            <person name="Dyhrman S.T."/>
            <person name="Glockner G."/>
            <person name="John U."/>
            <person name="Richards T."/>
            <person name="Worden A.Z."/>
            <person name="Zhang X."/>
            <person name="Grigoriev I.V."/>
            <person name="Allen A.E."/>
            <person name="Bidle K."/>
            <person name="Borodovsky M."/>
            <person name="Bowler C."/>
            <person name="Brownlee C."/>
            <person name="Cock J.M."/>
            <person name="Elias M."/>
            <person name="Gladyshev V.N."/>
            <person name="Groth M."/>
            <person name="Guda C."/>
            <person name="Hadaegh A."/>
            <person name="Iglesias-Rodriguez M.D."/>
            <person name="Jenkins J."/>
            <person name="Jones B.M."/>
            <person name="Lawson T."/>
            <person name="Leese F."/>
            <person name="Lindquist E."/>
            <person name="Lobanov A."/>
            <person name="Lomsadze A."/>
            <person name="Malik S.B."/>
            <person name="Marsh M.E."/>
            <person name="Mackinder L."/>
            <person name="Mock T."/>
            <person name="Mueller-Roeber B."/>
            <person name="Pagarete A."/>
            <person name="Parker M."/>
            <person name="Probert I."/>
            <person name="Quesneville H."/>
            <person name="Raines C."/>
            <person name="Rensing S.A."/>
            <person name="Riano-Pachon D.M."/>
            <person name="Richier S."/>
            <person name="Rokitta S."/>
            <person name="Shiraiwa Y."/>
            <person name="Soanes D.M."/>
            <person name="van der Giezen M."/>
            <person name="Wahlund T.M."/>
            <person name="Williams B."/>
            <person name="Wilson W."/>
            <person name="Wolfe G."/>
            <person name="Wurch L.L."/>
        </authorList>
    </citation>
    <scope>NUCLEOTIDE SEQUENCE</scope>
</reference>
<protein>
    <submittedName>
        <fullName evidence="4">Uncharacterized protein</fullName>
    </submittedName>
</protein>
<proteinExistence type="predicted"/>
<evidence type="ECO:0000313" key="5">
    <source>
        <dbReference type="Proteomes" id="UP000013827"/>
    </source>
</evidence>
<dbReference type="PaxDb" id="2903-EOD37737"/>
<feature type="compositionally biased region" description="Basic and acidic residues" evidence="2">
    <location>
        <begin position="629"/>
        <end position="641"/>
    </location>
</feature>
<keyword evidence="1" id="KW-0175">Coiled coil</keyword>
<reference evidence="4" key="2">
    <citation type="submission" date="2024-10" db="UniProtKB">
        <authorList>
            <consortium name="EnsemblProtists"/>
        </authorList>
    </citation>
    <scope>IDENTIFICATION</scope>
</reference>
<keyword evidence="5" id="KW-1185">Reference proteome</keyword>
<feature type="region of interest" description="Disordered" evidence="2">
    <location>
        <begin position="734"/>
        <end position="760"/>
    </location>
</feature>
<dbReference type="EnsemblProtists" id="EOD37737">
    <property type="protein sequence ID" value="EOD37737"/>
    <property type="gene ID" value="EMIHUDRAFT_122318"/>
</dbReference>
<organism evidence="4 5">
    <name type="scientific">Emiliania huxleyi (strain CCMP1516)</name>
    <dbReference type="NCBI Taxonomy" id="280463"/>
    <lineage>
        <taxon>Eukaryota</taxon>
        <taxon>Haptista</taxon>
        <taxon>Haptophyta</taxon>
        <taxon>Prymnesiophyceae</taxon>
        <taxon>Isochrysidales</taxon>
        <taxon>Noelaerhabdaceae</taxon>
        <taxon>Emiliania</taxon>
    </lineage>
</organism>
<name>A0A0D3KPQ2_EMIH1</name>
<dbReference type="RefSeq" id="XP_005790166.1">
    <property type="nucleotide sequence ID" value="XM_005790109.1"/>
</dbReference>
<sequence length="760" mass="77627">MIAAILAAAALPSARAPLFSATAAACADARLLASRAAAEEADAAVKAAYEAVRSDKSAAPALQQAQQLLSTLRHDEACRACEVSLLGCAGGESCAEALEALRAAGVSPDAACLRLALEAGAAGAAAGGDVAEEAQWAVLHLEDLRGATRLAPRDVGLALRPCALAGRWDLAATALRVAALLPSPEESELLLRASLHQHTHGLPSAAAGVTAATAAARREAEKLLAAPLASELAAKLASGSSAGDGFQLRVRWPPAACGALAAAAAEALCEARKAGEIGRRAQMVAGPLVAVGCDKGVALQLEAELEAGSERAAGAEREAAAEAEAAAAAAERAAEAAEAEAAAAAAERAAEAAAAEEVEAEVEAEAASFWRPVLAASAPASDEAAARLRASLQEEVRSALRQLGLAADSARVEAAARGGSVARISGDALAEWVLRRCVAQWQSRAAAEEEERRREKAEAEAEAAEAADLAARRQARWAAKNQRLVDGAVEEERLSRSSLAVAIDDWSLPGIGPSRSKALRAAGVATVAELAATSGGGEDRLSVASGVPLRTLVDAALALASLLWRLEQRADGGGVRAARGEEGGGSIGRHDDALDDMGAPLSAARLDDGDDDGLSTHAVFGERAGPDAAVEKEGHASRVDDDAQASRCTGMGPLLRRRARERRLGLKKGPRSPPAHAHMPPAVWVQEAKAQREAWQLRRLTVAGRGCEAKQIERAHRAEERALRQQVAAAAAVSPAQRAVGESGGRAAAAPAQLKSAADL</sequence>
<feature type="chain" id="PRO_5044291892" evidence="3">
    <location>
        <begin position="17"/>
        <end position="760"/>
    </location>
</feature>
<feature type="signal peptide" evidence="3">
    <location>
        <begin position="1"/>
        <end position="16"/>
    </location>
</feature>
<keyword evidence="3" id="KW-0732">Signal</keyword>
<feature type="compositionally biased region" description="Basic and acidic residues" evidence="2">
    <location>
        <begin position="578"/>
        <end position="592"/>
    </location>
</feature>
<feature type="coiled-coil region" evidence="1">
    <location>
        <begin position="298"/>
        <end position="363"/>
    </location>
</feature>
<feature type="coiled-coil region" evidence="1">
    <location>
        <begin position="438"/>
        <end position="476"/>
    </location>
</feature>
<accession>A0A0D3KPQ2</accession>
<dbReference type="KEGG" id="ehx:EMIHUDRAFT_122318"/>
<evidence type="ECO:0000256" key="1">
    <source>
        <dbReference type="SAM" id="Coils"/>
    </source>
</evidence>
<evidence type="ECO:0000256" key="3">
    <source>
        <dbReference type="SAM" id="SignalP"/>
    </source>
</evidence>